<sequence>MVEGQKKINLNSVYDLKTNCDDNLSNFFESIGYSQDFHVIDIRLALTYTSIFLSALLFYLEKKFKNDFKNEEYYWYMIYVIASFYVISGINWIYIKFVEHNIKYMGKNEITGDKITVATIVEKKNIPPTYKITITLNDKDKKVSSKPFTELYEETGFLNYDLFKKFLNDDYIEVLNKKKN</sequence>
<dbReference type="GO" id="GO:0045047">
    <property type="term" value="P:protein targeting to ER"/>
    <property type="evidence" value="ECO:0007669"/>
    <property type="project" value="TreeGrafter"/>
</dbReference>
<keyword evidence="4 9" id="KW-0812">Transmembrane</keyword>
<dbReference type="InterPro" id="IPR009582">
    <property type="entry name" value="Spc2/SPCS2"/>
</dbReference>
<dbReference type="OrthoDB" id="29558at2759"/>
<evidence type="ECO:0000313" key="10">
    <source>
        <dbReference type="EMBL" id="ODV95646.1"/>
    </source>
</evidence>
<gene>
    <name evidence="10" type="ORF">PACTADRAFT_50344</name>
</gene>
<dbReference type="STRING" id="669874.A0A1E4TV85"/>
<evidence type="ECO:0000256" key="5">
    <source>
        <dbReference type="ARBA" id="ARBA00022824"/>
    </source>
</evidence>
<evidence type="ECO:0000256" key="3">
    <source>
        <dbReference type="ARBA" id="ARBA00017057"/>
    </source>
</evidence>
<feature type="transmembrane region" description="Helical" evidence="9">
    <location>
        <begin position="42"/>
        <end position="61"/>
    </location>
</feature>
<feature type="transmembrane region" description="Helical" evidence="9">
    <location>
        <begin position="73"/>
        <end position="95"/>
    </location>
</feature>
<accession>A0A1E4TV85</accession>
<evidence type="ECO:0000256" key="6">
    <source>
        <dbReference type="ARBA" id="ARBA00022989"/>
    </source>
</evidence>
<keyword evidence="6 9" id="KW-1133">Transmembrane helix</keyword>
<keyword evidence="5" id="KW-0256">Endoplasmic reticulum</keyword>
<dbReference type="EMBL" id="KV454014">
    <property type="protein sequence ID" value="ODV95646.1"/>
    <property type="molecule type" value="Genomic_DNA"/>
</dbReference>
<dbReference type="AlphaFoldDB" id="A0A1E4TV85"/>
<evidence type="ECO:0000256" key="8">
    <source>
        <dbReference type="ARBA" id="ARBA00045608"/>
    </source>
</evidence>
<dbReference type="PANTHER" id="PTHR13085">
    <property type="entry name" value="MICROSOMAL SIGNAL PEPTIDASE 25 KDA SUBUNIT"/>
    <property type="match status" value="1"/>
</dbReference>
<proteinExistence type="inferred from homology"/>
<comment type="similarity">
    <text evidence="2">Belongs to the SPCS2 family.</text>
</comment>
<reference evidence="11" key="1">
    <citation type="submission" date="2016-05" db="EMBL/GenBank/DDBJ databases">
        <title>Comparative genomics of biotechnologically important yeasts.</title>
        <authorList>
            <consortium name="DOE Joint Genome Institute"/>
            <person name="Riley R."/>
            <person name="Haridas S."/>
            <person name="Wolfe K.H."/>
            <person name="Lopes M.R."/>
            <person name="Hittinger C.T."/>
            <person name="Goker M."/>
            <person name="Salamov A."/>
            <person name="Wisecaver J."/>
            <person name="Long T.M."/>
            <person name="Aerts A.L."/>
            <person name="Barry K."/>
            <person name="Choi C."/>
            <person name="Clum A."/>
            <person name="Coughlan A.Y."/>
            <person name="Deshpande S."/>
            <person name="Douglass A.P."/>
            <person name="Hanson S.J."/>
            <person name="Klenk H.-P."/>
            <person name="Labutti K."/>
            <person name="Lapidus A."/>
            <person name="Lindquist E."/>
            <person name="Lipzen A."/>
            <person name="Meier-Kolthoff J.P."/>
            <person name="Ohm R.A."/>
            <person name="Otillar R.P."/>
            <person name="Pangilinan J."/>
            <person name="Peng Y."/>
            <person name="Rokas A."/>
            <person name="Rosa C.A."/>
            <person name="Scheuner C."/>
            <person name="Sibirny A.A."/>
            <person name="Slot J.C."/>
            <person name="Stielow J.B."/>
            <person name="Sun H."/>
            <person name="Kurtzman C.P."/>
            <person name="Blackwell M."/>
            <person name="Grigoriev I.V."/>
            <person name="Jeffries T.W."/>
        </authorList>
    </citation>
    <scope>NUCLEOTIDE SEQUENCE [LARGE SCALE GENOMIC DNA]</scope>
    <source>
        <strain evidence="11">NRRL Y-2460</strain>
    </source>
</reference>
<comment type="function">
    <text evidence="8">Component of the signal peptidase complex (SPC) which catalyzes the cleavage of N-terminal signal sequences from nascent proteins as they are translocated into the lumen of the endoplasmic reticulum. Enhances the enzymatic activity of SPC and facilitates the interactions between different components of the translocation site.</text>
</comment>
<evidence type="ECO:0000256" key="4">
    <source>
        <dbReference type="ARBA" id="ARBA00022692"/>
    </source>
</evidence>
<evidence type="ECO:0000256" key="7">
    <source>
        <dbReference type="ARBA" id="ARBA00023136"/>
    </source>
</evidence>
<dbReference type="GO" id="GO:0006465">
    <property type="term" value="P:signal peptide processing"/>
    <property type="evidence" value="ECO:0007669"/>
    <property type="project" value="InterPro"/>
</dbReference>
<comment type="subcellular location">
    <subcellularLocation>
        <location evidence="1">Endoplasmic reticulum membrane</location>
        <topology evidence="1">Multi-pass membrane protein</topology>
    </subcellularLocation>
</comment>
<dbReference type="GO" id="GO:0005787">
    <property type="term" value="C:signal peptidase complex"/>
    <property type="evidence" value="ECO:0007669"/>
    <property type="project" value="InterPro"/>
</dbReference>
<keyword evidence="7 9" id="KW-0472">Membrane</keyword>
<keyword evidence="11" id="KW-1185">Reference proteome</keyword>
<protein>
    <recommendedName>
        <fullName evidence="3">Signal peptidase complex subunit 2</fullName>
    </recommendedName>
</protein>
<dbReference type="PANTHER" id="PTHR13085:SF0">
    <property type="entry name" value="SIGNAL PEPTIDASE COMPLEX SUBUNIT 2"/>
    <property type="match status" value="1"/>
</dbReference>
<evidence type="ECO:0000313" key="11">
    <source>
        <dbReference type="Proteomes" id="UP000094236"/>
    </source>
</evidence>
<evidence type="ECO:0000256" key="2">
    <source>
        <dbReference type="ARBA" id="ARBA00007324"/>
    </source>
</evidence>
<evidence type="ECO:0000256" key="1">
    <source>
        <dbReference type="ARBA" id="ARBA00004477"/>
    </source>
</evidence>
<evidence type="ECO:0000256" key="9">
    <source>
        <dbReference type="SAM" id="Phobius"/>
    </source>
</evidence>
<dbReference type="Pfam" id="PF06703">
    <property type="entry name" value="SPC25"/>
    <property type="match status" value="1"/>
</dbReference>
<dbReference type="Proteomes" id="UP000094236">
    <property type="component" value="Unassembled WGS sequence"/>
</dbReference>
<name>A0A1E4TV85_PACTA</name>
<organism evidence="10 11">
    <name type="scientific">Pachysolen tannophilus NRRL Y-2460</name>
    <dbReference type="NCBI Taxonomy" id="669874"/>
    <lineage>
        <taxon>Eukaryota</taxon>
        <taxon>Fungi</taxon>
        <taxon>Dikarya</taxon>
        <taxon>Ascomycota</taxon>
        <taxon>Saccharomycotina</taxon>
        <taxon>Pichiomycetes</taxon>
        <taxon>Pachysolenaceae</taxon>
        <taxon>Pachysolen</taxon>
    </lineage>
</organism>